<reference evidence="6" key="1">
    <citation type="submission" date="2021-02" db="EMBL/GenBank/DDBJ databases">
        <authorList>
            <person name="Nowell W R."/>
        </authorList>
    </citation>
    <scope>NUCLEOTIDE SEQUENCE</scope>
</reference>
<dbReference type="Gene3D" id="2.10.110.10">
    <property type="entry name" value="Cysteine Rich Protein"/>
    <property type="match status" value="6"/>
</dbReference>
<feature type="domain" description="LIM zinc-binding" evidence="5">
    <location>
        <begin position="282"/>
        <end position="348"/>
    </location>
</feature>
<protein>
    <recommendedName>
        <fullName evidence="5">LIM zinc-binding domain-containing protein</fullName>
    </recommendedName>
</protein>
<dbReference type="PANTHER" id="PTHR24211">
    <property type="entry name" value="LIM DOMAIN-CONTAINING PROTEIN"/>
    <property type="match status" value="1"/>
</dbReference>
<evidence type="ECO:0000256" key="4">
    <source>
        <dbReference type="PROSITE-ProRule" id="PRU00125"/>
    </source>
</evidence>
<dbReference type="Pfam" id="PF00412">
    <property type="entry name" value="LIM"/>
    <property type="match status" value="2"/>
</dbReference>
<dbReference type="InterPro" id="IPR047120">
    <property type="entry name" value="Pk/Esn/Tes"/>
</dbReference>
<evidence type="ECO:0000313" key="7">
    <source>
        <dbReference type="Proteomes" id="UP000663891"/>
    </source>
</evidence>
<name>A0A813REK5_9BILA</name>
<dbReference type="Proteomes" id="UP000663891">
    <property type="component" value="Unassembled WGS sequence"/>
</dbReference>
<dbReference type="EMBL" id="CAJNON010000014">
    <property type="protein sequence ID" value="CAF0779181.1"/>
    <property type="molecule type" value="Genomic_DNA"/>
</dbReference>
<feature type="domain" description="LIM zinc-binding" evidence="5">
    <location>
        <begin position="42"/>
        <end position="108"/>
    </location>
</feature>
<dbReference type="SUPFAM" id="SSF57716">
    <property type="entry name" value="Glucocorticoid receptor-like (DNA-binding domain)"/>
    <property type="match status" value="4"/>
</dbReference>
<evidence type="ECO:0000256" key="1">
    <source>
        <dbReference type="ARBA" id="ARBA00022723"/>
    </source>
</evidence>
<evidence type="ECO:0000256" key="2">
    <source>
        <dbReference type="ARBA" id="ARBA00022833"/>
    </source>
</evidence>
<keyword evidence="2 4" id="KW-0862">Zinc</keyword>
<dbReference type="GO" id="GO:0046872">
    <property type="term" value="F:metal ion binding"/>
    <property type="evidence" value="ECO:0007669"/>
    <property type="project" value="UniProtKB-KW"/>
</dbReference>
<keyword evidence="3 4" id="KW-0440">LIM domain</keyword>
<dbReference type="SMART" id="SM00132">
    <property type="entry name" value="LIM"/>
    <property type="match status" value="5"/>
</dbReference>
<dbReference type="OrthoDB" id="10069167at2759"/>
<feature type="domain" description="LIM zinc-binding" evidence="5">
    <location>
        <begin position="565"/>
        <end position="631"/>
    </location>
</feature>
<dbReference type="InterPro" id="IPR001781">
    <property type="entry name" value="Znf_LIM"/>
</dbReference>
<dbReference type="AlphaFoldDB" id="A0A813REK5"/>
<comment type="caution">
    <text evidence="6">The sequence shown here is derived from an EMBL/GenBank/DDBJ whole genome shotgun (WGS) entry which is preliminary data.</text>
</comment>
<accession>A0A813REK5</accession>
<proteinExistence type="predicted"/>
<gene>
    <name evidence="6" type="ORF">VCS650_LOCUS2829</name>
</gene>
<evidence type="ECO:0000256" key="3">
    <source>
        <dbReference type="ARBA" id="ARBA00023038"/>
    </source>
</evidence>
<feature type="domain" description="LIM zinc-binding" evidence="5">
    <location>
        <begin position="158"/>
        <end position="224"/>
    </location>
</feature>
<keyword evidence="1 4" id="KW-0479">Metal-binding</keyword>
<evidence type="ECO:0000313" key="6">
    <source>
        <dbReference type="EMBL" id="CAF0779181.1"/>
    </source>
</evidence>
<dbReference type="PROSITE" id="PS50023">
    <property type="entry name" value="LIM_DOMAIN_2"/>
    <property type="match status" value="4"/>
</dbReference>
<sequence>MYKQLAFFRKHEMNEVKRFIKQQNNAFGYGSITKLSPCQSPTPCRGCQQLIDLGSPCIYMTRPDNYTNLWHPQCFTCTQCKQFLVDLIYFYNNDQIYCERHHVDLYKPRYTNFDQKMNKQLAFFRKHEINEVKRFIKQQNNAFGYGSITKLSHSQSPTPCRGCQQLIDLGSPCIYMTRPDDYSNLWHPQCFTCTQCKEFLVDLMYFKNNDQLYCEQHHVDFYKPRYINCDEIIFSFECIKTDDPSWNHYLCSNCNERLDGERYVMRNNQAFCLNCFETMYVNYCDTCCEHIEINQTHITRESHQWHATETCFCCYTCRTPLNNNNNDFLQDDGALFCSNECASKINNHPIDVQLILQNIVRQHPKSPAFIQHQTLPDFILSKEQKRQIDRRYVSLELPHCSVSSYTLLPYFTNCLRSSQSNGVMSLISHPKSIITLQFPCSSSLNELSRFIKQHCVHFVNDDNQDKMYKQLAFFRKHEMNEVKRFIKQQNNAFGYGSITKLSHSQLPKPCRGIMFRFQCIKTEDHGWNKYNFSCANCNARLDDDRYVKRESQAFCLNCFATMYLNYCDTCYEHIEINQTKITRQSHQWHATQTCFCCYTCLIPLNNNNNDFLQDDGALFCSNECASKINNHPIDAQLILQNIIHQHPDIPTSYIHKNKPPAFVQHQTLFGFSCSKEQKRKIIKIHSRKSIKFDNHLNLEQTDCDCLSVEILRCSTSSFTLLPYFTNCLKSFSSSGVMFLISRPKSRITSQFPCSSSLNELSRFTKKHCVHFVSDDNQDVNGTNIPDKK</sequence>
<organism evidence="6 7">
    <name type="scientific">Adineta steineri</name>
    <dbReference type="NCBI Taxonomy" id="433720"/>
    <lineage>
        <taxon>Eukaryota</taxon>
        <taxon>Metazoa</taxon>
        <taxon>Spiralia</taxon>
        <taxon>Gnathifera</taxon>
        <taxon>Rotifera</taxon>
        <taxon>Eurotatoria</taxon>
        <taxon>Bdelloidea</taxon>
        <taxon>Adinetida</taxon>
        <taxon>Adinetidae</taxon>
        <taxon>Adineta</taxon>
    </lineage>
</organism>
<evidence type="ECO:0000259" key="5">
    <source>
        <dbReference type="PROSITE" id="PS50023"/>
    </source>
</evidence>
<dbReference type="PANTHER" id="PTHR24211:SF20">
    <property type="entry name" value="PROTEIN ESPINAS-RELATED"/>
    <property type="match status" value="1"/>
</dbReference>